<evidence type="ECO:0000313" key="1">
    <source>
        <dbReference type="EMBL" id="TMO64844.1"/>
    </source>
</evidence>
<dbReference type="RefSeq" id="WP_138593237.1">
    <property type="nucleotide sequence ID" value="NZ_PNBX01000100.1"/>
</dbReference>
<reference evidence="1 2" key="1">
    <citation type="submission" date="2018-01" db="EMBL/GenBank/DDBJ databases">
        <authorList>
            <person name="Paulsen S."/>
            <person name="Gram L.K."/>
        </authorList>
    </citation>
    <scope>NUCLEOTIDE SEQUENCE [LARGE SCALE GENOMIC DNA]</scope>
    <source>
        <strain evidence="1 2">S3790</strain>
    </source>
</reference>
<evidence type="ECO:0000313" key="2">
    <source>
        <dbReference type="Proteomes" id="UP000307217"/>
    </source>
</evidence>
<proteinExistence type="predicted"/>
<organism evidence="1 2">
    <name type="scientific">Pseudoalteromonas aurantia</name>
    <dbReference type="NCBI Taxonomy" id="43654"/>
    <lineage>
        <taxon>Bacteria</taxon>
        <taxon>Pseudomonadati</taxon>
        <taxon>Pseudomonadota</taxon>
        <taxon>Gammaproteobacteria</taxon>
        <taxon>Alteromonadales</taxon>
        <taxon>Pseudoalteromonadaceae</taxon>
        <taxon>Pseudoalteromonas</taxon>
    </lineage>
</organism>
<dbReference type="EMBL" id="PNBX01000100">
    <property type="protein sequence ID" value="TMO64844.1"/>
    <property type="molecule type" value="Genomic_DNA"/>
</dbReference>
<name>A0A5S3V2J4_9GAMM</name>
<dbReference type="OrthoDB" id="9891813at2"/>
<gene>
    <name evidence="1" type="ORF">CWC19_18180</name>
</gene>
<reference evidence="2" key="2">
    <citation type="submission" date="2019-06" db="EMBL/GenBank/DDBJ databases">
        <title>Co-occurence of chitin degradation, pigmentation and bioactivity in marine Pseudoalteromonas.</title>
        <authorList>
            <person name="Sonnenschein E.C."/>
            <person name="Bech P.K."/>
        </authorList>
    </citation>
    <scope>NUCLEOTIDE SEQUENCE [LARGE SCALE GENOMIC DNA]</scope>
    <source>
        <strain evidence="2">S3790</strain>
    </source>
</reference>
<dbReference type="AlphaFoldDB" id="A0A5S3V2J4"/>
<evidence type="ECO:0008006" key="3">
    <source>
        <dbReference type="Google" id="ProtNLM"/>
    </source>
</evidence>
<comment type="caution">
    <text evidence="1">The sequence shown here is derived from an EMBL/GenBank/DDBJ whole genome shotgun (WGS) entry which is preliminary data.</text>
</comment>
<accession>A0A5S3V2J4</accession>
<dbReference type="Proteomes" id="UP000307217">
    <property type="component" value="Unassembled WGS sequence"/>
</dbReference>
<protein>
    <recommendedName>
        <fullName evidence="3">Ribbon-helix-helix protein CopG domain-containing protein</fullName>
    </recommendedName>
</protein>
<sequence>MAKYNGRSYGVSFTEDIDSLIRAEVSRTGLSKTEVVRNAATESLTQPSIQHLIKQLELRMLQRNFEMNCIIVGLNEQQRQQAAQLCNQAFEQEVLA</sequence>